<evidence type="ECO:0000313" key="1">
    <source>
        <dbReference type="EMBL" id="PWD97890.1"/>
    </source>
</evidence>
<name>A0A2U2B496_9BACT</name>
<keyword evidence="2" id="KW-1185">Reference proteome</keyword>
<dbReference type="EMBL" id="QEWP01000022">
    <property type="protein sequence ID" value="PWD97890.1"/>
    <property type="molecule type" value="Genomic_DNA"/>
</dbReference>
<sequence>MEGSENEDAHWPMDFYTFDLPSEFFDFPDDVLNQTSSFNDCGPSFFPEYLKSNYRIRFQYRESHEKEKIKFSCGPCTAFFPSFPWNYYNQISLKNISKVN</sequence>
<organism evidence="1 2">
    <name type="scientific">Marinilabilia rubra</name>
    <dbReference type="NCBI Taxonomy" id="2162893"/>
    <lineage>
        <taxon>Bacteria</taxon>
        <taxon>Pseudomonadati</taxon>
        <taxon>Bacteroidota</taxon>
        <taxon>Bacteroidia</taxon>
        <taxon>Marinilabiliales</taxon>
        <taxon>Marinilabiliaceae</taxon>
        <taxon>Marinilabilia</taxon>
    </lineage>
</organism>
<accession>A0A2U2B496</accession>
<gene>
    <name evidence="1" type="ORF">DDZ16_18190</name>
</gene>
<reference evidence="1 2" key="1">
    <citation type="submission" date="2018-05" db="EMBL/GenBank/DDBJ databases">
        <title>Marinilabilia rubrum sp. nov., isolated from saltern sediment.</title>
        <authorList>
            <person name="Zhang R."/>
        </authorList>
    </citation>
    <scope>NUCLEOTIDE SEQUENCE [LARGE SCALE GENOMIC DNA]</scope>
    <source>
        <strain evidence="1 2">WTE16</strain>
    </source>
</reference>
<evidence type="ECO:0000313" key="2">
    <source>
        <dbReference type="Proteomes" id="UP000244956"/>
    </source>
</evidence>
<protein>
    <submittedName>
        <fullName evidence="1">Uncharacterized protein</fullName>
    </submittedName>
</protein>
<dbReference type="AlphaFoldDB" id="A0A2U2B496"/>
<proteinExistence type="predicted"/>
<comment type="caution">
    <text evidence="1">The sequence shown here is derived from an EMBL/GenBank/DDBJ whole genome shotgun (WGS) entry which is preliminary data.</text>
</comment>
<dbReference type="Proteomes" id="UP000244956">
    <property type="component" value="Unassembled WGS sequence"/>
</dbReference>